<dbReference type="Proteomes" id="UP000095286">
    <property type="component" value="Unplaced"/>
</dbReference>
<protein>
    <submittedName>
        <fullName evidence="2">CTCK domain-containing protein</fullName>
    </submittedName>
</protein>
<proteinExistence type="predicted"/>
<reference evidence="2" key="1">
    <citation type="submission" date="2016-11" db="UniProtKB">
        <authorList>
            <consortium name="WormBaseParasite"/>
        </authorList>
    </citation>
    <scope>IDENTIFICATION</scope>
    <source>
        <strain evidence="2">KR3021</strain>
    </source>
</reference>
<name>A0AC35TJY7_9BILA</name>
<sequence length="450" mass="51300">LNFFLFIIQFTTIAPYPLTFKDVIIQRQKANTGNQCPCIIIPGSQSCVSYDPRIFAVTLEEAILSFPDTTFHVDGTKPSSKEITKYACNDLNCLHCTGILYQEVVKQKMVASNQNLTFPFRVPTGNYLNRTLCKRLRMAANIPYIRPSQASIERTRPLVDRGRQFGMLRVRIDSASNQNITVPATNISDQTPKLETTQNKSRPTKVRQNVIRNSIVRQRISNNNFQITISNQFHVTPLNNSIQTVRIIPVNVYLNKSRNESLTPSYVTPPPHQTQYYDSEVEKPNISNSVNPPIKIDPSMEPMVSSSNRMYHPSSKYVTFSRHANRRKRSVIINDRTKRSDLPVIGTRHIISCVEKGQPTTRNSEMLNLCTQCWAWRILPDNFYPRVISELICDVDNKCLSGWGKCEQSSRSVDVYKKFDGEWRQISIEIGTCCSCKVRKGSDLDHLVVG</sequence>
<evidence type="ECO:0000313" key="1">
    <source>
        <dbReference type="Proteomes" id="UP000095286"/>
    </source>
</evidence>
<accession>A0AC35TJY7</accession>
<organism evidence="1 2">
    <name type="scientific">Rhabditophanes sp. KR3021</name>
    <dbReference type="NCBI Taxonomy" id="114890"/>
    <lineage>
        <taxon>Eukaryota</taxon>
        <taxon>Metazoa</taxon>
        <taxon>Ecdysozoa</taxon>
        <taxon>Nematoda</taxon>
        <taxon>Chromadorea</taxon>
        <taxon>Rhabditida</taxon>
        <taxon>Tylenchina</taxon>
        <taxon>Panagrolaimomorpha</taxon>
        <taxon>Strongyloidoidea</taxon>
        <taxon>Alloionematidae</taxon>
        <taxon>Rhabditophanes</taxon>
    </lineage>
</organism>
<evidence type="ECO:0000313" key="2">
    <source>
        <dbReference type="WBParaSite" id="RSKR_0000133150.1"/>
    </source>
</evidence>
<dbReference type="WBParaSite" id="RSKR_0000133150.1">
    <property type="protein sequence ID" value="RSKR_0000133150.1"/>
    <property type="gene ID" value="RSKR_0000133150"/>
</dbReference>